<dbReference type="GO" id="GO:0005829">
    <property type="term" value="C:cytosol"/>
    <property type="evidence" value="ECO:0007669"/>
    <property type="project" value="TreeGrafter"/>
</dbReference>
<evidence type="ECO:0000313" key="7">
    <source>
        <dbReference type="EMBL" id="MBC8536230.1"/>
    </source>
</evidence>
<dbReference type="InterPro" id="IPR001597">
    <property type="entry name" value="ArAA_b-elim_lyase/Thr_aldolase"/>
</dbReference>
<keyword evidence="4" id="KW-0456">Lyase</keyword>
<dbReference type="GO" id="GO:0006545">
    <property type="term" value="P:glycine biosynthetic process"/>
    <property type="evidence" value="ECO:0007669"/>
    <property type="project" value="TreeGrafter"/>
</dbReference>
<dbReference type="InterPro" id="IPR015422">
    <property type="entry name" value="PyrdxlP-dep_Trfase_small"/>
</dbReference>
<evidence type="ECO:0000256" key="5">
    <source>
        <dbReference type="PIRSR" id="PIRSR017617-1"/>
    </source>
</evidence>
<dbReference type="SUPFAM" id="SSF53383">
    <property type="entry name" value="PLP-dependent transferases"/>
    <property type="match status" value="1"/>
</dbReference>
<comment type="similarity">
    <text evidence="2">Belongs to the threonine aldolase family.</text>
</comment>
<dbReference type="EMBL" id="JACRSP010000002">
    <property type="protein sequence ID" value="MBC8536230.1"/>
    <property type="molecule type" value="Genomic_DNA"/>
</dbReference>
<dbReference type="FunFam" id="3.40.640.10:FF:000030">
    <property type="entry name" value="Low-specificity L-threonine aldolase"/>
    <property type="match status" value="1"/>
</dbReference>
<accession>A0A926DC40</accession>
<comment type="cofactor">
    <cofactor evidence="1">
        <name>pyridoxal 5'-phosphate</name>
        <dbReference type="ChEBI" id="CHEBI:597326"/>
    </cofactor>
</comment>
<dbReference type="NCBIfam" id="NF041359">
    <property type="entry name" value="GntG_guanitoxin"/>
    <property type="match status" value="1"/>
</dbReference>
<dbReference type="InterPro" id="IPR023603">
    <property type="entry name" value="Low_specificity_L-TA-like"/>
</dbReference>
<evidence type="ECO:0000259" key="6">
    <source>
        <dbReference type="Pfam" id="PF01212"/>
    </source>
</evidence>
<evidence type="ECO:0000256" key="4">
    <source>
        <dbReference type="ARBA" id="ARBA00023239"/>
    </source>
</evidence>
<keyword evidence="3" id="KW-0663">Pyridoxal phosphate</keyword>
<evidence type="ECO:0000256" key="1">
    <source>
        <dbReference type="ARBA" id="ARBA00001933"/>
    </source>
</evidence>
<dbReference type="Proteomes" id="UP000620366">
    <property type="component" value="Unassembled WGS sequence"/>
</dbReference>
<proteinExistence type="inferred from homology"/>
<dbReference type="Gene3D" id="3.40.640.10">
    <property type="entry name" value="Type I PLP-dependent aspartate aminotransferase-like (Major domain)"/>
    <property type="match status" value="1"/>
</dbReference>
<dbReference type="InterPro" id="IPR015424">
    <property type="entry name" value="PyrdxlP-dep_Trfase"/>
</dbReference>
<dbReference type="PIRSF" id="PIRSF017617">
    <property type="entry name" value="Thr_aldolase"/>
    <property type="match status" value="1"/>
</dbReference>
<dbReference type="AlphaFoldDB" id="A0A926DC40"/>
<dbReference type="InterPro" id="IPR015421">
    <property type="entry name" value="PyrdxlP-dep_Trfase_major"/>
</dbReference>
<sequence length="346" mass="37723">MKYVDLRSDTVTQPTPDMRRAMAEAEVGDDVYLDDPTILELERLAAATLGKEAALFVPTGTMGNQLAIMTHTRRGDEIIAGANSHIVVHEVGAAAILSGVSTRTVSNPNDYIYPHDVRGALRSDDIHEPPTRLLCLENALSNGRVMPIDLMMRLYATAKDAGLMVHLDGARIFNAAASLGVAARDLAACADSVMFCVSKGLCAPVGSLLCGSREFVARARKNRKILGGGMRQAGVLAAAGIIAVERMTKRLHEDHENARYLAKLMAELPYMELDPESVEINMVFFTVTKPGFDSDLFVDFMFQNGVKITGAQSESEAGPVFRFVTNNDVTPYDIDYVARLLHEYLE</sequence>
<evidence type="ECO:0000256" key="3">
    <source>
        <dbReference type="ARBA" id="ARBA00022898"/>
    </source>
</evidence>
<dbReference type="PANTHER" id="PTHR48097">
    <property type="entry name" value="L-THREONINE ALDOLASE-RELATED"/>
    <property type="match status" value="1"/>
</dbReference>
<evidence type="ECO:0000313" key="8">
    <source>
        <dbReference type="Proteomes" id="UP000620366"/>
    </source>
</evidence>
<dbReference type="GO" id="GO:0006567">
    <property type="term" value="P:L-threonine catabolic process"/>
    <property type="evidence" value="ECO:0007669"/>
    <property type="project" value="TreeGrafter"/>
</dbReference>
<keyword evidence="8" id="KW-1185">Reference proteome</keyword>
<gene>
    <name evidence="7" type="ORF">H8695_05925</name>
</gene>
<dbReference type="CDD" id="cd06502">
    <property type="entry name" value="TA_like"/>
    <property type="match status" value="1"/>
</dbReference>
<organism evidence="7 8">
    <name type="scientific">Feifania hominis</name>
    <dbReference type="NCBI Taxonomy" id="2763660"/>
    <lineage>
        <taxon>Bacteria</taxon>
        <taxon>Bacillati</taxon>
        <taxon>Bacillota</taxon>
        <taxon>Clostridia</taxon>
        <taxon>Eubacteriales</taxon>
        <taxon>Feifaniaceae</taxon>
        <taxon>Feifania</taxon>
    </lineage>
</organism>
<dbReference type="RefSeq" id="WP_249299988.1">
    <property type="nucleotide sequence ID" value="NZ_JACRSP010000002.1"/>
</dbReference>
<dbReference type="Pfam" id="PF01212">
    <property type="entry name" value="Beta_elim_lyase"/>
    <property type="match status" value="1"/>
</dbReference>
<dbReference type="GO" id="GO:0008732">
    <property type="term" value="F:L-allo-threonine aldolase activity"/>
    <property type="evidence" value="ECO:0007669"/>
    <property type="project" value="TreeGrafter"/>
</dbReference>
<protein>
    <submittedName>
        <fullName evidence="7">Threonine aldolase</fullName>
    </submittedName>
</protein>
<feature type="modified residue" description="N6-(pyridoxal phosphate)lysine" evidence="5">
    <location>
        <position position="199"/>
    </location>
</feature>
<feature type="domain" description="Aromatic amino acid beta-eliminating lyase/threonine aldolase" evidence="6">
    <location>
        <begin position="5"/>
        <end position="286"/>
    </location>
</feature>
<comment type="caution">
    <text evidence="7">The sequence shown here is derived from an EMBL/GenBank/DDBJ whole genome shotgun (WGS) entry which is preliminary data.</text>
</comment>
<dbReference type="Gene3D" id="3.90.1150.10">
    <property type="entry name" value="Aspartate Aminotransferase, domain 1"/>
    <property type="match status" value="1"/>
</dbReference>
<dbReference type="PANTHER" id="PTHR48097:SF9">
    <property type="entry name" value="L-THREONINE ALDOLASE"/>
    <property type="match status" value="1"/>
</dbReference>
<name>A0A926DC40_9FIRM</name>
<evidence type="ECO:0000256" key="2">
    <source>
        <dbReference type="ARBA" id="ARBA00006966"/>
    </source>
</evidence>
<reference evidence="7" key="1">
    <citation type="submission" date="2020-08" db="EMBL/GenBank/DDBJ databases">
        <title>Genome public.</title>
        <authorList>
            <person name="Liu C."/>
            <person name="Sun Q."/>
        </authorList>
    </citation>
    <scope>NUCLEOTIDE SEQUENCE</scope>
    <source>
        <strain evidence="7">BX7</strain>
    </source>
</reference>